<accession>A0A5B7EUJ0</accession>
<sequence length="189" mass="19950">MRVLLKRQPRAGHLAFLRMRQLIPIVHSINCGQLENSAETKSSIGEVAVGGSSVPPKVQAQIGKGCGLDLSASATNASEIHASLVAACSQSTIMAIKTRIGPRGISFAVDTGAAVNVLSEEAYCALKWVSHGGQYRLSPNDHNLMGMTCDLDILGVVHLPVNLGKGTPTTHSDFYVASNFGLPLMASWV</sequence>
<protein>
    <recommendedName>
        <fullName evidence="3">Peptidase A2 domain-containing protein</fullName>
    </recommendedName>
</protein>
<evidence type="ECO:0000313" key="2">
    <source>
        <dbReference type="Proteomes" id="UP000324222"/>
    </source>
</evidence>
<comment type="caution">
    <text evidence="1">The sequence shown here is derived from an EMBL/GenBank/DDBJ whole genome shotgun (WGS) entry which is preliminary data.</text>
</comment>
<keyword evidence="2" id="KW-1185">Reference proteome</keyword>
<reference evidence="1 2" key="1">
    <citation type="submission" date="2019-05" db="EMBL/GenBank/DDBJ databases">
        <title>Another draft genome of Portunus trituberculatus and its Hox gene families provides insights of decapod evolution.</title>
        <authorList>
            <person name="Jeong J.-H."/>
            <person name="Song I."/>
            <person name="Kim S."/>
            <person name="Choi T."/>
            <person name="Kim D."/>
            <person name="Ryu S."/>
            <person name="Kim W."/>
        </authorList>
    </citation>
    <scope>NUCLEOTIDE SEQUENCE [LARGE SCALE GENOMIC DNA]</scope>
    <source>
        <tissue evidence="1">Muscle</tissue>
    </source>
</reference>
<name>A0A5B7EUJ0_PORTR</name>
<dbReference type="EMBL" id="VSRR010003574">
    <property type="protein sequence ID" value="MPC36669.1"/>
    <property type="molecule type" value="Genomic_DNA"/>
</dbReference>
<evidence type="ECO:0008006" key="3">
    <source>
        <dbReference type="Google" id="ProtNLM"/>
    </source>
</evidence>
<organism evidence="1 2">
    <name type="scientific">Portunus trituberculatus</name>
    <name type="common">Swimming crab</name>
    <name type="synonym">Neptunus trituberculatus</name>
    <dbReference type="NCBI Taxonomy" id="210409"/>
    <lineage>
        <taxon>Eukaryota</taxon>
        <taxon>Metazoa</taxon>
        <taxon>Ecdysozoa</taxon>
        <taxon>Arthropoda</taxon>
        <taxon>Crustacea</taxon>
        <taxon>Multicrustacea</taxon>
        <taxon>Malacostraca</taxon>
        <taxon>Eumalacostraca</taxon>
        <taxon>Eucarida</taxon>
        <taxon>Decapoda</taxon>
        <taxon>Pleocyemata</taxon>
        <taxon>Brachyura</taxon>
        <taxon>Eubrachyura</taxon>
        <taxon>Portunoidea</taxon>
        <taxon>Portunidae</taxon>
        <taxon>Portuninae</taxon>
        <taxon>Portunus</taxon>
    </lineage>
</organism>
<evidence type="ECO:0000313" key="1">
    <source>
        <dbReference type="EMBL" id="MPC36669.1"/>
    </source>
</evidence>
<dbReference type="AlphaFoldDB" id="A0A5B7EUJ0"/>
<proteinExistence type="predicted"/>
<dbReference type="Proteomes" id="UP000324222">
    <property type="component" value="Unassembled WGS sequence"/>
</dbReference>
<gene>
    <name evidence="1" type="ORF">E2C01_030136</name>
</gene>